<dbReference type="PROSITE" id="PS51257">
    <property type="entry name" value="PROKAR_LIPOPROTEIN"/>
    <property type="match status" value="1"/>
</dbReference>
<dbReference type="Proteomes" id="UP000598820">
    <property type="component" value="Unassembled WGS sequence"/>
</dbReference>
<evidence type="ECO:0000313" key="2">
    <source>
        <dbReference type="Proteomes" id="UP000598820"/>
    </source>
</evidence>
<comment type="caution">
    <text evidence="1">The sequence shown here is derived from an EMBL/GenBank/DDBJ whole genome shotgun (WGS) entry which is preliminary data.</text>
</comment>
<gene>
    <name evidence="1" type="ORF">IC229_23215</name>
</gene>
<dbReference type="RefSeq" id="WP_190889423.1">
    <property type="nucleotide sequence ID" value="NZ_JACWZY010000023.1"/>
</dbReference>
<name>A0A927ASA7_9BACT</name>
<keyword evidence="2" id="KW-1185">Reference proteome</keyword>
<dbReference type="Pfam" id="PF20583">
    <property type="entry name" value="DUF6786"/>
    <property type="match status" value="1"/>
</dbReference>
<proteinExistence type="predicted"/>
<sequence length="407" mass="44719">MRTTLWLLSFCLIGACTTSSKTENTSMETPEKGTFGYDLDFLQKRDHDVAVLSSDDSTSQVIVSAKYQGKVFTSTADGMSGRSFGWVHYKAFDGQPDAHMNAYGGENRLWLGPEGAQYSLFFKPGAKMEFEQWHTPPAFDTEPWHVTSKTAQSVVMDKDMILTNYAGTTLQLKIDRSVTLLSREEAASRLNTSLANNVKLVGYQTDNSITNSGSTAWTPKTGAPCLWMLDMFVPSPGVTIVIPYEEQATGNVATTDYFGQIPPDRVTYKNGVLYFKADGKSRGKLGIPPKRAKPIAGSYDADNNVLTLTLFDVDKNATYLNQEWKLVPDPLKGDVVNAYNDGPLADGSQMGPFYEIESVSPAAFLKPAEKLTHKHAVFHFTGEKSQLDAIAQKTLGVSLDTIQKALK</sequence>
<reference evidence="1" key="1">
    <citation type="submission" date="2020-09" db="EMBL/GenBank/DDBJ databases">
        <authorList>
            <person name="Kim M.K."/>
        </authorList>
    </citation>
    <scope>NUCLEOTIDE SEQUENCE</scope>
    <source>
        <strain evidence="1">BT702</strain>
    </source>
</reference>
<protein>
    <recommendedName>
        <fullName evidence="3">Lipoprotein</fullName>
    </recommendedName>
</protein>
<dbReference type="EMBL" id="JACWZY010000023">
    <property type="protein sequence ID" value="MBD2703573.1"/>
    <property type="molecule type" value="Genomic_DNA"/>
</dbReference>
<evidence type="ECO:0000313" key="1">
    <source>
        <dbReference type="EMBL" id="MBD2703573.1"/>
    </source>
</evidence>
<dbReference type="InterPro" id="IPR046713">
    <property type="entry name" value="DUF6786"/>
</dbReference>
<evidence type="ECO:0008006" key="3">
    <source>
        <dbReference type="Google" id="ProtNLM"/>
    </source>
</evidence>
<organism evidence="1 2">
    <name type="scientific">Spirosoma profusum</name>
    <dbReference type="NCBI Taxonomy" id="2771354"/>
    <lineage>
        <taxon>Bacteria</taxon>
        <taxon>Pseudomonadati</taxon>
        <taxon>Bacteroidota</taxon>
        <taxon>Cytophagia</taxon>
        <taxon>Cytophagales</taxon>
        <taxon>Cytophagaceae</taxon>
        <taxon>Spirosoma</taxon>
    </lineage>
</organism>
<dbReference type="AlphaFoldDB" id="A0A927ASA7"/>
<accession>A0A927ASA7</accession>